<comment type="caution">
    <text evidence="2">The sequence shown here is derived from an EMBL/GenBank/DDBJ whole genome shotgun (WGS) entry which is preliminary data.</text>
</comment>
<accession>A0A934X759</accession>
<dbReference type="GO" id="GO:0016787">
    <property type="term" value="F:hydrolase activity"/>
    <property type="evidence" value="ECO:0007669"/>
    <property type="project" value="UniProtKB-KW"/>
</dbReference>
<keyword evidence="2" id="KW-0378">Hydrolase</keyword>
<organism evidence="2 3">
    <name type="scientific">Candidatus Phosphoribacter hodrii</name>
    <dbReference type="NCBI Taxonomy" id="2953743"/>
    <lineage>
        <taxon>Bacteria</taxon>
        <taxon>Bacillati</taxon>
        <taxon>Actinomycetota</taxon>
        <taxon>Actinomycetes</taxon>
        <taxon>Micrococcales</taxon>
        <taxon>Dermatophilaceae</taxon>
        <taxon>Candidatus Phosphoribacter</taxon>
    </lineage>
</organism>
<gene>
    <name evidence="2" type="ORF">IPF40_10950</name>
</gene>
<evidence type="ECO:0000313" key="3">
    <source>
        <dbReference type="Proteomes" id="UP000718281"/>
    </source>
</evidence>
<dbReference type="InterPro" id="IPR051049">
    <property type="entry name" value="Dienelactone_hydrolase-like"/>
</dbReference>
<dbReference type="SUPFAM" id="SSF53474">
    <property type="entry name" value="alpha/beta-Hydrolases"/>
    <property type="match status" value="1"/>
</dbReference>
<dbReference type="InterPro" id="IPR002925">
    <property type="entry name" value="Dienelactn_hydro"/>
</dbReference>
<dbReference type="PANTHER" id="PTHR46623">
    <property type="entry name" value="CARBOXYMETHYLENEBUTENOLIDASE-RELATED"/>
    <property type="match status" value="1"/>
</dbReference>
<feature type="domain" description="Dienelactone hydrolase" evidence="1">
    <location>
        <begin position="15"/>
        <end position="228"/>
    </location>
</feature>
<dbReference type="Proteomes" id="UP000718281">
    <property type="component" value="Unassembled WGS sequence"/>
</dbReference>
<dbReference type="EMBL" id="JADIXZ010000004">
    <property type="protein sequence ID" value="MBK6301528.1"/>
    <property type="molecule type" value="Genomic_DNA"/>
</dbReference>
<proteinExistence type="predicted"/>
<evidence type="ECO:0000313" key="2">
    <source>
        <dbReference type="EMBL" id="MBK6301528.1"/>
    </source>
</evidence>
<dbReference type="AlphaFoldDB" id="A0A934X759"/>
<dbReference type="Pfam" id="PF01738">
    <property type="entry name" value="DLH"/>
    <property type="match status" value="1"/>
</dbReference>
<name>A0A934X759_9MICO</name>
<evidence type="ECO:0000259" key="1">
    <source>
        <dbReference type="Pfam" id="PF01738"/>
    </source>
</evidence>
<reference evidence="2 3" key="1">
    <citation type="submission" date="2020-10" db="EMBL/GenBank/DDBJ databases">
        <title>Connecting structure to function with the recovery of over 1000 high-quality activated sludge metagenome-assembled genomes encoding full-length rRNA genes using long-read sequencing.</title>
        <authorList>
            <person name="Singleton C.M."/>
            <person name="Petriglieri F."/>
            <person name="Kristensen J.M."/>
            <person name="Kirkegaard R.H."/>
            <person name="Michaelsen T.Y."/>
            <person name="Andersen M.H."/>
            <person name="Karst S.M."/>
            <person name="Dueholm M.S."/>
            <person name="Nielsen P.H."/>
            <person name="Albertsen M."/>
        </authorList>
    </citation>
    <scope>NUCLEOTIDE SEQUENCE [LARGE SCALE GENOMIC DNA]</scope>
    <source>
        <strain evidence="2">AalE_18-Q3-R2-46_BAT3C.188</strain>
    </source>
</reference>
<dbReference type="Gene3D" id="3.40.50.1820">
    <property type="entry name" value="alpha/beta hydrolase"/>
    <property type="match status" value="1"/>
</dbReference>
<protein>
    <submittedName>
        <fullName evidence="2">Dienelactone hydrolase family protein</fullName>
    </submittedName>
</protein>
<dbReference type="InterPro" id="IPR029058">
    <property type="entry name" value="AB_hydrolase_fold"/>
</dbReference>
<dbReference type="PANTHER" id="PTHR46623:SF6">
    <property type="entry name" value="ALPHA_BETA-HYDROLASES SUPERFAMILY PROTEIN"/>
    <property type="match status" value="1"/>
</dbReference>
<sequence>MSERVLIPVADGELPAYLWVPESGTGPGVVLVQEIFGLSPYIHRRAADLAALGYVVLAPQVFWRLGAESVPDGPGMLEEGIGLVSRLDWPAAVGDMVAAVEWLRARPEIGGAGVVLVGFCFGGGLAYNVAAETPVDALVSYYGSALPGLVDILPVVEAPSLHHFGEADSFIDGPTVERIRAVVGQSAACEFHTYPGADHAFDNPDFVLHHPQASALAWERTVEFLGRILSVS</sequence>